<comment type="similarity">
    <text evidence="15">Belongs to the calcium channel alpha-1 subunit (TC 1.A.1.11) family.</text>
</comment>
<evidence type="ECO:0000256" key="17">
    <source>
        <dbReference type="SAM" id="MobiDB-lite"/>
    </source>
</evidence>
<dbReference type="GO" id="GO:0005891">
    <property type="term" value="C:voltage-gated calcium channel complex"/>
    <property type="evidence" value="ECO:0007669"/>
    <property type="project" value="TreeGrafter"/>
</dbReference>
<evidence type="ECO:0000256" key="8">
    <source>
        <dbReference type="ARBA" id="ARBA00022837"/>
    </source>
</evidence>
<dbReference type="InterPro" id="IPR050599">
    <property type="entry name" value="VDCC_alpha-1_subunit"/>
</dbReference>
<keyword evidence="6" id="KW-0107">Calcium channel</keyword>
<keyword evidence="2" id="KW-0813">Transport</keyword>
<feature type="region of interest" description="Disordered" evidence="17">
    <location>
        <begin position="1719"/>
        <end position="1766"/>
    </location>
</feature>
<dbReference type="OrthoDB" id="416585at2759"/>
<gene>
    <name evidence="20" type="ORF">CANTEDRAFT_104682</name>
</gene>
<feature type="transmembrane region" description="Helical" evidence="18">
    <location>
        <begin position="1303"/>
        <end position="1323"/>
    </location>
</feature>
<feature type="domain" description="EF-hand" evidence="19">
    <location>
        <begin position="1496"/>
        <end position="1531"/>
    </location>
</feature>
<evidence type="ECO:0000256" key="4">
    <source>
        <dbReference type="ARBA" id="ARBA00022553"/>
    </source>
</evidence>
<dbReference type="HOGENOM" id="CLU_000443_2_0_1"/>
<keyword evidence="21" id="KW-1185">Reference proteome</keyword>
<evidence type="ECO:0000256" key="16">
    <source>
        <dbReference type="ARBA" id="ARBA00067459"/>
    </source>
</evidence>
<keyword evidence="3" id="KW-1003">Cell membrane</keyword>
<feature type="transmembrane region" description="Helical" evidence="18">
    <location>
        <begin position="1367"/>
        <end position="1388"/>
    </location>
</feature>
<dbReference type="Gene3D" id="1.10.238.10">
    <property type="entry name" value="EF-hand"/>
    <property type="match status" value="1"/>
</dbReference>
<dbReference type="PANTHER" id="PTHR45628">
    <property type="entry name" value="VOLTAGE-DEPENDENT CALCIUM CHANNEL TYPE A SUBUNIT ALPHA-1"/>
    <property type="match status" value="1"/>
</dbReference>
<name>G3B3G8_CANTC</name>
<feature type="transmembrane region" description="Helical" evidence="18">
    <location>
        <begin position="553"/>
        <end position="571"/>
    </location>
</feature>
<feature type="transmembrane region" description="Helical" evidence="18">
    <location>
        <begin position="951"/>
        <end position="973"/>
    </location>
</feature>
<dbReference type="PROSITE" id="PS50222">
    <property type="entry name" value="EF_HAND_2"/>
    <property type="match status" value="1"/>
</dbReference>
<proteinExistence type="inferred from homology"/>
<feature type="transmembrane region" description="Helical" evidence="18">
    <location>
        <begin position="67"/>
        <end position="90"/>
    </location>
</feature>
<dbReference type="GO" id="GO:0008331">
    <property type="term" value="F:high voltage-gated calcium channel activity"/>
    <property type="evidence" value="ECO:0007669"/>
    <property type="project" value="TreeGrafter"/>
</dbReference>
<keyword evidence="11" id="KW-0406">Ion transport</keyword>
<feature type="transmembrane region" description="Helical" evidence="18">
    <location>
        <begin position="691"/>
        <end position="721"/>
    </location>
</feature>
<dbReference type="FunFam" id="1.10.287.70:FF:000093">
    <property type="entry name" value="Calcium channel subunit Cch1"/>
    <property type="match status" value="1"/>
</dbReference>
<evidence type="ECO:0000256" key="2">
    <source>
        <dbReference type="ARBA" id="ARBA00022448"/>
    </source>
</evidence>
<keyword evidence="5" id="KW-0109">Calcium transport</keyword>
<dbReference type="Proteomes" id="UP000000707">
    <property type="component" value="Unassembled WGS sequence"/>
</dbReference>
<evidence type="ECO:0000313" key="21">
    <source>
        <dbReference type="Proteomes" id="UP000000707"/>
    </source>
</evidence>
<accession>G3B3G8</accession>
<feature type="transmembrane region" description="Helical" evidence="18">
    <location>
        <begin position="1050"/>
        <end position="1072"/>
    </location>
</feature>
<organism evidence="21">
    <name type="scientific">Candida tenuis (strain ATCC 10573 / BCRC 21748 / CBS 615 / JCM 9827 / NBRC 10315 / NRRL Y-1498 / VKM Y-70)</name>
    <name type="common">Yeast</name>
    <name type="synonym">Yamadazyma tenuis</name>
    <dbReference type="NCBI Taxonomy" id="590646"/>
    <lineage>
        <taxon>Eukaryota</taxon>
        <taxon>Fungi</taxon>
        <taxon>Dikarya</taxon>
        <taxon>Ascomycota</taxon>
        <taxon>Saccharomycotina</taxon>
        <taxon>Pichiomycetes</taxon>
        <taxon>Debaryomycetaceae</taxon>
        <taxon>Yamadazyma</taxon>
    </lineage>
</organism>
<evidence type="ECO:0000256" key="18">
    <source>
        <dbReference type="SAM" id="Phobius"/>
    </source>
</evidence>
<feature type="transmembrane region" description="Helical" evidence="18">
    <location>
        <begin position="229"/>
        <end position="248"/>
    </location>
</feature>
<dbReference type="GO" id="GO:0005509">
    <property type="term" value="F:calcium ion binding"/>
    <property type="evidence" value="ECO:0007669"/>
    <property type="project" value="InterPro"/>
</dbReference>
<feature type="transmembrane region" description="Helical" evidence="18">
    <location>
        <begin position="577"/>
        <end position="594"/>
    </location>
</feature>
<evidence type="ECO:0000256" key="6">
    <source>
        <dbReference type="ARBA" id="ARBA00022673"/>
    </source>
</evidence>
<feature type="transmembrane region" description="Helical" evidence="18">
    <location>
        <begin position="614"/>
        <end position="632"/>
    </location>
</feature>
<dbReference type="EMBL" id="GL996521">
    <property type="protein sequence ID" value="EGV64159.1"/>
    <property type="molecule type" value="Genomic_DNA"/>
</dbReference>
<dbReference type="InterPro" id="IPR027359">
    <property type="entry name" value="Volt_channel_dom_sf"/>
</dbReference>
<evidence type="ECO:0000256" key="7">
    <source>
        <dbReference type="ARBA" id="ARBA00022692"/>
    </source>
</evidence>
<feature type="transmembrane region" description="Helical" evidence="18">
    <location>
        <begin position="523"/>
        <end position="541"/>
    </location>
</feature>
<evidence type="ECO:0000256" key="11">
    <source>
        <dbReference type="ARBA" id="ARBA00023065"/>
    </source>
</evidence>
<keyword evidence="12 18" id="KW-0472">Membrane</keyword>
<evidence type="ECO:0000256" key="5">
    <source>
        <dbReference type="ARBA" id="ARBA00022568"/>
    </source>
</evidence>
<protein>
    <recommendedName>
        <fullName evidence="16">Calcium-channel protein CCH1</fullName>
    </recommendedName>
</protein>
<dbReference type="InterPro" id="IPR005821">
    <property type="entry name" value="Ion_trans_dom"/>
</dbReference>
<dbReference type="STRING" id="590646.G3B3G8"/>
<evidence type="ECO:0000256" key="3">
    <source>
        <dbReference type="ARBA" id="ARBA00022475"/>
    </source>
</evidence>
<feature type="transmembrane region" description="Helical" evidence="18">
    <location>
        <begin position="1269"/>
        <end position="1291"/>
    </location>
</feature>
<dbReference type="GeneID" id="18245745"/>
<dbReference type="PANTHER" id="PTHR45628:SF7">
    <property type="entry name" value="VOLTAGE-DEPENDENT CALCIUM CHANNEL TYPE A SUBUNIT ALPHA-1"/>
    <property type="match status" value="1"/>
</dbReference>
<dbReference type="InterPro" id="IPR002048">
    <property type="entry name" value="EF_hand_dom"/>
</dbReference>
<dbReference type="eggNOG" id="KOG2301">
    <property type="taxonomic scope" value="Eukaryota"/>
</dbReference>
<dbReference type="Gene3D" id="1.20.120.350">
    <property type="entry name" value="Voltage-gated potassium channels. Chain C"/>
    <property type="match status" value="3"/>
</dbReference>
<feature type="transmembrane region" description="Helical" evidence="18">
    <location>
        <begin position="292"/>
        <end position="311"/>
    </location>
</feature>
<feature type="transmembrane region" description="Helical" evidence="18">
    <location>
        <begin position="1161"/>
        <end position="1183"/>
    </location>
</feature>
<feature type="transmembrane region" description="Helical" evidence="18">
    <location>
        <begin position="421"/>
        <end position="447"/>
    </location>
</feature>
<evidence type="ECO:0000256" key="9">
    <source>
        <dbReference type="ARBA" id="ARBA00022882"/>
    </source>
</evidence>
<sequence>MYLFGNSLKLFGPENRVRRLCHQMLSQKITNTFFLVLLLLQTHLLGYRQWNPAVHGYVAAGNNWADYVLIVINVIYTLEMAAKVIAYGFFDDKVMFKELNLPYPRNEIRAMLFQGKWAKVITGYLSLVLQKAHPRKTRSFYDRPKPTYESYSDSANEIELEDQSPNYLHNKYVMPSHHDETTFADQTDMSSRPILGDQRPESEEILLKPLSKNDIDILQIRRAYIRNSWHRVDFISILTFWISLFLSIDKYDVKNHIMIFRALSCLRILRLCNLTTGTSMILRSLKLAVPQLIDVSILITCFGIFFGIIGVQSFKSSLRRYCVWYNPDDLNDTWVNTSQHCGCYQSASGTALPYIMADGKSSSTIKGFMCPVNSRCETLENPNENTVSFDNIFNSLELVFVVMSANTFTDLMYQAMDSEGLVACLFFVFCLFIMTVWLLNVFIAIIVSSFNLARVGNTDNEKEWVISHQEIIEDLKKRNIWLATYYQFQFMFSICVAIDIITQCLRAYNETRWTDHLLYRMEASMTALFGVEILVRFFLYLPQWRLFFKLKRNCIDLILAVITCIIILPPVKDGLGHSYYWLTVFQIMRFYRIVLLTRFTRDLWLKILGSWKQLMDLTVFLFLITFLTGIIYSRFFEGSLTEEQIAEGSVHFNLQTLPNAFVSLYVITSTENWTSILYPVQGYQSSLSAKIFAAIFLIGWFFISNFVILNIFISVIANTLVVPEDEKKRKQLSQFIENITASIQNVDNESSSLARFKNKFFKRKDTQEQLHMAVVKLLLSGTVVHEFLDAQKLDEPQDDPVRELPSNRLKRFIKVHLNIKKYFSDDPFKIKKPKKGKTTGLAGFDPTNYAKTILNDRNKLIDRQNQFLRENPSYNKVFYVMGPRHKIRKFCQRIVTSSHGERIDGVEPNKRVSDIFAIFMLLSTLALLITACYLTPLIRAQVNAENGVYSWTYWLDISFIAIFTIEFIIRVLADGFSNTPNAYIRSPWNRIDGTVLMALWVEMIAYMKSKGDLSRFIRGLKALRALRLLTISETAKNNFHNTMFSGFSKIVNAALISVTLLYPFSIWALNIFNGRLGYCVDGVSTLEDCYNEYTNSVFNWEILSPNVYAQPLLQFDDFSHSFSALFEITSLEGWVDLLYNVMASTGVGTVPSPFATPFNGFFVILFNFIGIVFVLTLFISVIIHNYSLTTGRAYMTVDQRSWYQVKQFLLQIRPSKRIPHERLGWFRKFCYTMTVEKNKSWNSVLNVALFFHIVALLVEMYPLHSGLSIFRLIVFLIVSGLFTCHAFMLLFARGLKYFITNKWLVFNFLISFGAFTTTIVGTQISAQSAFMNINKLFLVGTMFFMIPRSDRLSQFLKFASAGLPDMFSLMFTWLVLFLLFSIALNQVFGTTKIGPNGSDNINVRTVPKALILLFKCSFGEGWNYIMDDFKVEPPFCYSDSTSTNTDCGNVQYAYFLFICWNLISMYIFLNMFVSLILDSFSYIMNKGDYGKLIERNEIRKFKLAWQKFDPEGTGFIPPRDLHKFLKTLDGAFSFQFYAGTLDIPVLCHRWFKRNNLNDPYDITVNYPAISDTFASWDTDKIRERRKSYETFIEEAIVNMELNHEPGISFKRVILQLPLYKVFDIGTCLNLIDFLDRRLLLQKVQKRQNQNKVYETITAFILRWKYVNLKKHGISTSLSTSHVEDVVRRRSYLSEDWSPIPSQYADDKFEKDFGALEDKSKYDRLPMSDSGEENDDNDEYHRSGVYIPKSPLNTNKQFKSPKPQPPKLKISVMDSDKLKPVVPTFNFKLVEPDSAESINANDLSGESSHSHEVIDLADVGENLRDSGWMDMLKDLHDPKT</sequence>
<reference evidence="20 21" key="1">
    <citation type="journal article" date="2011" name="Proc. Natl. Acad. Sci. U.S.A.">
        <title>Comparative genomics of xylose-fermenting fungi for enhanced biofuel production.</title>
        <authorList>
            <person name="Wohlbach D.J."/>
            <person name="Kuo A."/>
            <person name="Sato T.K."/>
            <person name="Potts K.M."/>
            <person name="Salamov A.A."/>
            <person name="LaButti K.M."/>
            <person name="Sun H."/>
            <person name="Clum A."/>
            <person name="Pangilinan J.L."/>
            <person name="Lindquist E.A."/>
            <person name="Lucas S."/>
            <person name="Lapidus A."/>
            <person name="Jin M."/>
            <person name="Gunawan C."/>
            <person name="Balan V."/>
            <person name="Dale B.E."/>
            <person name="Jeffries T.W."/>
            <person name="Zinkel R."/>
            <person name="Barry K.W."/>
            <person name="Grigoriev I.V."/>
            <person name="Gasch A.P."/>
        </authorList>
    </citation>
    <scope>NUCLEOTIDE SEQUENCE [LARGE SCALE GENOMIC DNA]</scope>
    <source>
        <strain evidence="21">ATCC 10573 / BCRC 21748 / CBS 615 / JCM 9827 / NBRC 10315 / NRRL Y-1498 / VKM Y-70</strain>
    </source>
</reference>
<dbReference type="GO" id="GO:0098703">
    <property type="term" value="P:calcium ion import across plasma membrane"/>
    <property type="evidence" value="ECO:0007669"/>
    <property type="project" value="TreeGrafter"/>
</dbReference>
<feature type="transmembrane region" description="Helical" evidence="18">
    <location>
        <begin position="29"/>
        <end position="47"/>
    </location>
</feature>
<feature type="transmembrane region" description="Helical" evidence="18">
    <location>
        <begin position="1452"/>
        <end position="1477"/>
    </location>
</feature>
<evidence type="ECO:0000256" key="1">
    <source>
        <dbReference type="ARBA" id="ARBA00004651"/>
    </source>
</evidence>
<dbReference type="Pfam" id="PF00520">
    <property type="entry name" value="Ion_trans"/>
    <property type="match status" value="4"/>
</dbReference>
<keyword evidence="4" id="KW-0597">Phosphoprotein</keyword>
<evidence type="ECO:0000256" key="10">
    <source>
        <dbReference type="ARBA" id="ARBA00022989"/>
    </source>
</evidence>
<dbReference type="KEGG" id="cten:18245745"/>
<keyword evidence="10 18" id="KW-1133">Transmembrane helix</keyword>
<comment type="subcellular location">
    <subcellularLocation>
        <location evidence="1">Cell membrane</location>
        <topology evidence="1">Multi-pass membrane protein</topology>
    </subcellularLocation>
</comment>
<keyword evidence="14" id="KW-0407">Ion channel</keyword>
<keyword evidence="7 18" id="KW-0812">Transmembrane</keyword>
<evidence type="ECO:0000256" key="14">
    <source>
        <dbReference type="ARBA" id="ARBA00023303"/>
    </source>
</evidence>
<feature type="transmembrane region" description="Helical" evidence="18">
    <location>
        <begin position="915"/>
        <end position="939"/>
    </location>
</feature>
<evidence type="ECO:0000256" key="12">
    <source>
        <dbReference type="ARBA" id="ARBA00023136"/>
    </source>
</evidence>
<evidence type="ECO:0000259" key="19">
    <source>
        <dbReference type="PROSITE" id="PS50222"/>
    </source>
</evidence>
<feature type="transmembrane region" description="Helical" evidence="18">
    <location>
        <begin position="1243"/>
        <end position="1263"/>
    </location>
</feature>
<keyword evidence="8" id="KW-0106">Calcium</keyword>
<keyword evidence="9" id="KW-0851">Voltage-gated channel</keyword>
<dbReference type="SUPFAM" id="SSF81324">
    <property type="entry name" value="Voltage-gated potassium channels"/>
    <property type="match status" value="4"/>
</dbReference>
<evidence type="ECO:0000313" key="20">
    <source>
        <dbReference type="EMBL" id="EGV64159.1"/>
    </source>
</evidence>
<dbReference type="Gene3D" id="1.10.287.70">
    <property type="match status" value="4"/>
</dbReference>
<keyword evidence="13" id="KW-0325">Glycoprotein</keyword>
<evidence type="ECO:0000256" key="13">
    <source>
        <dbReference type="ARBA" id="ARBA00023180"/>
    </source>
</evidence>
<evidence type="ECO:0000256" key="15">
    <source>
        <dbReference type="ARBA" id="ARBA00061395"/>
    </source>
</evidence>